<name>A0A285ERD9_9EURY</name>
<dbReference type="OrthoDB" id="133438at2157"/>
<organism evidence="1 2">
    <name type="scientific">Methanohalophilus euhalobius</name>
    <dbReference type="NCBI Taxonomy" id="51203"/>
    <lineage>
        <taxon>Archaea</taxon>
        <taxon>Methanobacteriati</taxon>
        <taxon>Methanobacteriota</taxon>
        <taxon>Stenosarchaea group</taxon>
        <taxon>Methanomicrobia</taxon>
        <taxon>Methanosarcinales</taxon>
        <taxon>Methanosarcinaceae</taxon>
        <taxon>Methanohalophilus</taxon>
    </lineage>
</organism>
<accession>A0A285ERD9</accession>
<sequence length="72" mass="8657">MEFIELPDEQWKYIKQFLPPQPITGRKRADDRKVINGEHDRNHFVEVMENIKIKTEGRPKNQTVRSTCRFCL</sequence>
<dbReference type="Proteomes" id="UP000217726">
    <property type="component" value="Unassembled WGS sequence"/>
</dbReference>
<gene>
    <name evidence="1" type="ORF">SAMN06295989_101267</name>
</gene>
<evidence type="ECO:0000313" key="1">
    <source>
        <dbReference type="EMBL" id="SNY00551.1"/>
    </source>
</evidence>
<proteinExistence type="predicted"/>
<dbReference type="RefSeq" id="WP_096711446.1">
    <property type="nucleotide sequence ID" value="NZ_OBDR01000001.1"/>
</dbReference>
<reference evidence="2" key="1">
    <citation type="submission" date="2017-09" db="EMBL/GenBank/DDBJ databases">
        <authorList>
            <person name="Varghese N."/>
            <person name="Submissions S."/>
        </authorList>
    </citation>
    <scope>NUCLEOTIDE SEQUENCE [LARGE SCALE GENOMIC DNA]</scope>
    <source>
        <strain evidence="2">WG-1MB</strain>
    </source>
</reference>
<protein>
    <submittedName>
        <fullName evidence="1">Putative transposase of IS4/5 family</fullName>
    </submittedName>
</protein>
<dbReference type="EMBL" id="OBDR01000001">
    <property type="protein sequence ID" value="SNY00551.1"/>
    <property type="molecule type" value="Genomic_DNA"/>
</dbReference>
<keyword evidence="2" id="KW-1185">Reference proteome</keyword>
<dbReference type="AlphaFoldDB" id="A0A285ERD9"/>
<evidence type="ECO:0000313" key="2">
    <source>
        <dbReference type="Proteomes" id="UP000217726"/>
    </source>
</evidence>